<dbReference type="Proteomes" id="UP000428803">
    <property type="component" value="Chromosome"/>
</dbReference>
<keyword evidence="8 10" id="KW-0456">Lyase</keyword>
<dbReference type="PANTHER" id="PTHR43345">
    <property type="entry name" value="3-ISOPROPYLMALATE DEHYDRATASE SMALL SUBUNIT 2-RELATED-RELATED"/>
    <property type="match status" value="1"/>
</dbReference>
<evidence type="ECO:0000256" key="1">
    <source>
        <dbReference type="ARBA" id="ARBA00000491"/>
    </source>
</evidence>
<protein>
    <recommendedName>
        <fullName evidence="10">3-isopropylmalate dehydratase small subunit</fullName>
        <ecNumber evidence="10">4.2.1.33</ecNumber>
    </recommendedName>
    <alternativeName>
        <fullName evidence="10">Alpha-IPM isomerase</fullName>
        <shortName evidence="10">IPMI</shortName>
    </alternativeName>
    <alternativeName>
        <fullName evidence="10">Isopropylmalate isomerase</fullName>
    </alternativeName>
</protein>
<dbReference type="CDD" id="cd01577">
    <property type="entry name" value="IPMI_Swivel"/>
    <property type="match status" value="1"/>
</dbReference>
<evidence type="ECO:0000256" key="4">
    <source>
        <dbReference type="ARBA" id="ARBA00009845"/>
    </source>
</evidence>
<dbReference type="SUPFAM" id="SSF52016">
    <property type="entry name" value="LeuD/IlvD-like"/>
    <property type="match status" value="1"/>
</dbReference>
<organism evidence="12 13">
    <name type="scientific">Sphingorhabdus lacus</name>
    <dbReference type="NCBI Taxonomy" id="392610"/>
    <lineage>
        <taxon>Bacteria</taxon>
        <taxon>Pseudomonadati</taxon>
        <taxon>Pseudomonadota</taxon>
        <taxon>Alphaproteobacteria</taxon>
        <taxon>Sphingomonadales</taxon>
        <taxon>Sphingomonadaceae</taxon>
        <taxon>Sphingorhabdus</taxon>
    </lineage>
</organism>
<evidence type="ECO:0000256" key="9">
    <source>
        <dbReference type="ARBA" id="ARBA00023304"/>
    </source>
</evidence>
<dbReference type="OrthoDB" id="9777465at2"/>
<comment type="similarity">
    <text evidence="4 10">Belongs to the LeuD family. LeuD type 1 subfamily.</text>
</comment>
<dbReference type="EMBL" id="CP035733">
    <property type="protein sequence ID" value="QGY79258.1"/>
    <property type="molecule type" value="Genomic_DNA"/>
</dbReference>
<dbReference type="KEGG" id="slaa:EUU25_00655"/>
<evidence type="ECO:0000256" key="5">
    <source>
        <dbReference type="ARBA" id="ARBA00011271"/>
    </source>
</evidence>
<dbReference type="Pfam" id="PF00694">
    <property type="entry name" value="Aconitase_C"/>
    <property type="match status" value="1"/>
</dbReference>
<sequence length="209" mass="23748">MPTSFTRVKSISAPLAINNVNTEVISPKDLMRAVTRKGLSWGLFRPYRFNEDGTEKADFVLNREPWRNAEIIVTLENFGCGSSREHAVWALSDFGIRCIIAISFADIFLNSCLKNRLLAITLERSEVEAILIEAEAGAEVEVDLMLNAVILADGTTFSFKLNELHRHRLLEGVDDISETLQFEQEINVFERAYHDKHPWLGKKLELDLK</sequence>
<dbReference type="InterPro" id="IPR004431">
    <property type="entry name" value="3-IsopropMal_deHydase_ssu"/>
</dbReference>
<dbReference type="Gene3D" id="3.20.19.10">
    <property type="entry name" value="Aconitase, domain 4"/>
    <property type="match status" value="1"/>
</dbReference>
<evidence type="ECO:0000256" key="6">
    <source>
        <dbReference type="ARBA" id="ARBA00022430"/>
    </source>
</evidence>
<dbReference type="EC" id="4.2.1.33" evidence="10"/>
<evidence type="ECO:0000256" key="3">
    <source>
        <dbReference type="ARBA" id="ARBA00004729"/>
    </source>
</evidence>
<keyword evidence="6 10" id="KW-0432">Leucine biosynthesis</keyword>
<evidence type="ECO:0000313" key="12">
    <source>
        <dbReference type="EMBL" id="QGY79258.1"/>
    </source>
</evidence>
<comment type="pathway">
    <text evidence="3 10">Amino-acid biosynthesis; L-leucine biosynthesis; L-leucine from 3-methyl-2-oxobutanoate: step 2/4.</text>
</comment>
<evidence type="ECO:0000259" key="11">
    <source>
        <dbReference type="Pfam" id="PF00694"/>
    </source>
</evidence>
<evidence type="ECO:0000256" key="7">
    <source>
        <dbReference type="ARBA" id="ARBA00022605"/>
    </source>
</evidence>
<evidence type="ECO:0000256" key="10">
    <source>
        <dbReference type="HAMAP-Rule" id="MF_01031"/>
    </source>
</evidence>
<keyword evidence="7 10" id="KW-0028">Amino-acid biosynthesis</keyword>
<name>A0A6I6L4K2_9SPHN</name>
<dbReference type="InterPro" id="IPR000573">
    <property type="entry name" value="AconitaseA/IPMdHydase_ssu_swvl"/>
</dbReference>
<dbReference type="AlphaFoldDB" id="A0A6I6L4K2"/>
<proteinExistence type="inferred from homology"/>
<dbReference type="PANTHER" id="PTHR43345:SF5">
    <property type="entry name" value="3-ISOPROPYLMALATE DEHYDRATASE SMALL SUBUNIT"/>
    <property type="match status" value="1"/>
</dbReference>
<accession>A0A6I6L4K2</accession>
<keyword evidence="9 10" id="KW-0100">Branched-chain amino acid biosynthesis</keyword>
<comment type="subunit">
    <text evidence="5 10">Heterodimer of LeuC and LeuD.</text>
</comment>
<evidence type="ECO:0000256" key="8">
    <source>
        <dbReference type="ARBA" id="ARBA00023239"/>
    </source>
</evidence>
<keyword evidence="13" id="KW-1185">Reference proteome</keyword>
<dbReference type="InterPro" id="IPR015928">
    <property type="entry name" value="Aconitase/3IPM_dehydase_swvl"/>
</dbReference>
<dbReference type="NCBIfam" id="TIGR00171">
    <property type="entry name" value="leuD"/>
    <property type="match status" value="1"/>
</dbReference>
<dbReference type="NCBIfam" id="NF002458">
    <property type="entry name" value="PRK01641.1"/>
    <property type="match status" value="1"/>
</dbReference>
<dbReference type="InterPro" id="IPR033940">
    <property type="entry name" value="IPMI_Swivel"/>
</dbReference>
<dbReference type="InterPro" id="IPR050075">
    <property type="entry name" value="LeuD"/>
</dbReference>
<dbReference type="RefSeq" id="WP_158897557.1">
    <property type="nucleotide sequence ID" value="NZ_CP035733.1"/>
</dbReference>
<dbReference type="GO" id="GO:0003861">
    <property type="term" value="F:3-isopropylmalate dehydratase activity"/>
    <property type="evidence" value="ECO:0007669"/>
    <property type="project" value="UniProtKB-UniRule"/>
</dbReference>
<dbReference type="GO" id="GO:0009098">
    <property type="term" value="P:L-leucine biosynthetic process"/>
    <property type="evidence" value="ECO:0007669"/>
    <property type="project" value="UniProtKB-UniRule"/>
</dbReference>
<dbReference type="UniPathway" id="UPA00048">
    <property type="reaction ID" value="UER00071"/>
</dbReference>
<dbReference type="HAMAP" id="MF_01031">
    <property type="entry name" value="LeuD_type1"/>
    <property type="match status" value="1"/>
</dbReference>
<comment type="catalytic activity">
    <reaction evidence="1 10">
        <text>(2R,3S)-3-isopropylmalate = (2S)-2-isopropylmalate</text>
        <dbReference type="Rhea" id="RHEA:32287"/>
        <dbReference type="ChEBI" id="CHEBI:1178"/>
        <dbReference type="ChEBI" id="CHEBI:35121"/>
        <dbReference type="EC" id="4.2.1.33"/>
    </reaction>
</comment>
<dbReference type="GO" id="GO:0009316">
    <property type="term" value="C:3-isopropylmalate dehydratase complex"/>
    <property type="evidence" value="ECO:0007669"/>
    <property type="project" value="InterPro"/>
</dbReference>
<feature type="domain" description="Aconitase A/isopropylmalate dehydratase small subunit swivel" evidence="11">
    <location>
        <begin position="4"/>
        <end position="124"/>
    </location>
</feature>
<reference evidence="13" key="1">
    <citation type="submission" date="2019-01" db="EMBL/GenBank/DDBJ databases">
        <title>Sphingorhabdus lacus sp.nov., isolated from an oligotrophic freshwater lake.</title>
        <authorList>
            <person name="Park M."/>
        </authorList>
    </citation>
    <scope>NUCLEOTIDE SEQUENCE [LARGE SCALE GENOMIC DNA]</scope>
    <source>
        <strain evidence="13">IMCC1753</strain>
    </source>
</reference>
<evidence type="ECO:0000313" key="13">
    <source>
        <dbReference type="Proteomes" id="UP000428803"/>
    </source>
</evidence>
<comment type="function">
    <text evidence="2 10">Catalyzes the isomerization between 2-isopropylmalate and 3-isopropylmalate, via the formation of 2-isopropylmaleate.</text>
</comment>
<evidence type="ECO:0000256" key="2">
    <source>
        <dbReference type="ARBA" id="ARBA00002695"/>
    </source>
</evidence>
<gene>
    <name evidence="10 12" type="primary">leuD</name>
    <name evidence="12" type="ORF">EUU25_00655</name>
</gene>